<dbReference type="Gene3D" id="1.20.1270.10">
    <property type="match status" value="1"/>
</dbReference>
<evidence type="ECO:0000256" key="1">
    <source>
        <dbReference type="ARBA" id="ARBA00007381"/>
    </source>
</evidence>
<keyword evidence="3" id="KW-0067">ATP-binding</keyword>
<dbReference type="Gramene" id="KVH94895">
    <property type="protein sequence ID" value="KVH94895"/>
    <property type="gene ID" value="Ccrd_003039"/>
</dbReference>
<dbReference type="OMA" id="EQNANGQ"/>
<evidence type="ECO:0000256" key="2">
    <source>
        <dbReference type="ARBA" id="ARBA00022741"/>
    </source>
</evidence>
<dbReference type="GO" id="GO:0005524">
    <property type="term" value="F:ATP binding"/>
    <property type="evidence" value="ECO:0007669"/>
    <property type="project" value="UniProtKB-KW"/>
</dbReference>
<accession>A0A103XQD0</accession>
<keyword evidence="2" id="KW-0547">Nucleotide-binding</keyword>
<dbReference type="Proteomes" id="UP000243975">
    <property type="component" value="Unassembled WGS sequence"/>
</dbReference>
<keyword evidence="5" id="KW-1185">Reference proteome</keyword>
<dbReference type="InterPro" id="IPR029048">
    <property type="entry name" value="HSP70_C_sf"/>
</dbReference>
<dbReference type="Pfam" id="PF00012">
    <property type="entry name" value="HSP70"/>
    <property type="match status" value="1"/>
</dbReference>
<reference evidence="4 5" key="1">
    <citation type="journal article" date="2016" name="Sci. Rep.">
        <title>The genome sequence of the outbreeding globe artichoke constructed de novo incorporating a phase-aware low-pass sequencing strategy of F1 progeny.</title>
        <authorList>
            <person name="Scaglione D."/>
            <person name="Reyes-Chin-Wo S."/>
            <person name="Acquadro A."/>
            <person name="Froenicke L."/>
            <person name="Portis E."/>
            <person name="Beitel C."/>
            <person name="Tirone M."/>
            <person name="Mauro R."/>
            <person name="Lo Monaco A."/>
            <person name="Mauromicale G."/>
            <person name="Faccioli P."/>
            <person name="Cattivelli L."/>
            <person name="Rieseberg L."/>
            <person name="Michelmore R."/>
            <person name="Lanteri S."/>
        </authorList>
    </citation>
    <scope>NUCLEOTIDE SEQUENCE [LARGE SCALE GENOMIC DNA]</scope>
    <source>
        <strain evidence="4">2C</strain>
    </source>
</reference>
<dbReference type="InterPro" id="IPR043129">
    <property type="entry name" value="ATPase_NBD"/>
</dbReference>
<name>A0A103XQD0_CYNCS</name>
<evidence type="ECO:0000256" key="3">
    <source>
        <dbReference type="ARBA" id="ARBA00022840"/>
    </source>
</evidence>
<dbReference type="PANTHER" id="PTHR19375">
    <property type="entry name" value="HEAT SHOCK PROTEIN 70KDA"/>
    <property type="match status" value="1"/>
</dbReference>
<organism evidence="4 5">
    <name type="scientific">Cynara cardunculus var. scolymus</name>
    <name type="common">Globe artichoke</name>
    <name type="synonym">Cynara scolymus</name>
    <dbReference type="NCBI Taxonomy" id="59895"/>
    <lineage>
        <taxon>Eukaryota</taxon>
        <taxon>Viridiplantae</taxon>
        <taxon>Streptophyta</taxon>
        <taxon>Embryophyta</taxon>
        <taxon>Tracheophyta</taxon>
        <taxon>Spermatophyta</taxon>
        <taxon>Magnoliopsida</taxon>
        <taxon>eudicotyledons</taxon>
        <taxon>Gunneridae</taxon>
        <taxon>Pentapetalae</taxon>
        <taxon>asterids</taxon>
        <taxon>campanulids</taxon>
        <taxon>Asterales</taxon>
        <taxon>Asteraceae</taxon>
        <taxon>Carduoideae</taxon>
        <taxon>Cardueae</taxon>
        <taxon>Carduinae</taxon>
        <taxon>Cynara</taxon>
    </lineage>
</organism>
<proteinExistence type="inferred from homology"/>
<gene>
    <name evidence="4" type="ORF">Ccrd_003039</name>
</gene>
<evidence type="ECO:0000313" key="4">
    <source>
        <dbReference type="EMBL" id="KVH94895.1"/>
    </source>
</evidence>
<comment type="similarity">
    <text evidence="1">Belongs to the heat shock protein 70 family.</text>
</comment>
<dbReference type="Gene3D" id="3.30.420.40">
    <property type="match status" value="1"/>
</dbReference>
<dbReference type="EMBL" id="LEKV01004507">
    <property type="protein sequence ID" value="KVH94895.1"/>
    <property type="molecule type" value="Genomic_DNA"/>
</dbReference>
<dbReference type="GO" id="GO:0140662">
    <property type="term" value="F:ATP-dependent protein folding chaperone"/>
    <property type="evidence" value="ECO:0007669"/>
    <property type="project" value="InterPro"/>
</dbReference>
<dbReference type="FunFam" id="3.30.420.40:FF:000545">
    <property type="entry name" value="Endoplasmic reticulum chaperone BiP"/>
    <property type="match status" value="1"/>
</dbReference>
<evidence type="ECO:0000313" key="5">
    <source>
        <dbReference type="Proteomes" id="UP000243975"/>
    </source>
</evidence>
<protein>
    <submittedName>
        <fullName evidence="4">Heat shock protein 70 family</fullName>
    </submittedName>
</protein>
<keyword evidence="4" id="KW-0346">Stress response</keyword>
<comment type="caution">
    <text evidence="4">The sequence shown here is derived from an EMBL/GenBank/DDBJ whole genome shotgun (WGS) entry which is preliminary data.</text>
</comment>
<dbReference type="SUPFAM" id="SSF53067">
    <property type="entry name" value="Actin-like ATPase domain"/>
    <property type="match status" value="1"/>
</dbReference>
<dbReference type="AlphaFoldDB" id="A0A103XQD0"/>
<dbReference type="STRING" id="59895.A0A103XQD0"/>
<dbReference type="InterPro" id="IPR013126">
    <property type="entry name" value="Hsp_70_fam"/>
</dbReference>
<sequence length="188" mass="21481">MMLKRCVWYADRPKVVVSYKGQEKELFAEEISSVILVKMKEMAEAYLGIVVKNAVITVPAYFNEPQRQATKDAGAIVGLNAIQMINEPTAAAIAYGLDNKHDITGKMNECAWSFEVKAVAGDTHLHGLDQESKSYGEVEYKHEDQEYKKKANAYDALDDCLYKMKNRMREYIIRKTVPPETLKNMEYR</sequence>